<reference evidence="1 2" key="1">
    <citation type="submission" date="2016-02" db="EMBL/GenBank/DDBJ databases">
        <title>Band-tailed pigeon sequencing and assembly.</title>
        <authorList>
            <person name="Soares A.E."/>
            <person name="Novak B.J."/>
            <person name="Rice E.S."/>
            <person name="O'Connell B."/>
            <person name="Chang D."/>
            <person name="Weber S."/>
            <person name="Shapiro B."/>
        </authorList>
    </citation>
    <scope>NUCLEOTIDE SEQUENCE [LARGE SCALE GENOMIC DNA]</scope>
    <source>
        <strain evidence="1">BTP2013</strain>
        <tissue evidence="1">Blood</tissue>
    </source>
</reference>
<dbReference type="AlphaFoldDB" id="A0A1V4JK92"/>
<keyword evidence="2" id="KW-1185">Reference proteome</keyword>
<dbReference type="EMBL" id="LSYS01007194">
    <property type="protein sequence ID" value="OPJ72465.1"/>
    <property type="molecule type" value="Genomic_DNA"/>
</dbReference>
<accession>A0A1V4JK92</accession>
<dbReference type="Proteomes" id="UP000190648">
    <property type="component" value="Unassembled WGS sequence"/>
</dbReference>
<sequence length="140" mass="15789">MSASIISGYHHHKSNDSSLDNLRFNMKMCKVHWNGAARTQGWAVLHCLSSILEKEPTKQTRNKAQKGFLKVVMSGGMQCLRGNGAKQWIKEHGSQRHCETPPILTSEATPQSLLFCRATHLHFQMIPNARMPQPLTQTCH</sequence>
<proteinExistence type="predicted"/>
<gene>
    <name evidence="1" type="ORF">AV530_018877</name>
</gene>
<evidence type="ECO:0000313" key="2">
    <source>
        <dbReference type="Proteomes" id="UP000190648"/>
    </source>
</evidence>
<evidence type="ECO:0000313" key="1">
    <source>
        <dbReference type="EMBL" id="OPJ72465.1"/>
    </source>
</evidence>
<name>A0A1V4JK92_PATFA</name>
<comment type="caution">
    <text evidence="1">The sequence shown here is derived from an EMBL/GenBank/DDBJ whole genome shotgun (WGS) entry which is preliminary data.</text>
</comment>
<organism evidence="1 2">
    <name type="scientific">Patagioenas fasciata monilis</name>
    <dbReference type="NCBI Taxonomy" id="372326"/>
    <lineage>
        <taxon>Eukaryota</taxon>
        <taxon>Metazoa</taxon>
        <taxon>Chordata</taxon>
        <taxon>Craniata</taxon>
        <taxon>Vertebrata</taxon>
        <taxon>Euteleostomi</taxon>
        <taxon>Archelosauria</taxon>
        <taxon>Archosauria</taxon>
        <taxon>Dinosauria</taxon>
        <taxon>Saurischia</taxon>
        <taxon>Theropoda</taxon>
        <taxon>Coelurosauria</taxon>
        <taxon>Aves</taxon>
        <taxon>Neognathae</taxon>
        <taxon>Neoaves</taxon>
        <taxon>Columbimorphae</taxon>
        <taxon>Columbiformes</taxon>
        <taxon>Columbidae</taxon>
        <taxon>Patagioenas</taxon>
    </lineage>
</organism>
<protein>
    <submittedName>
        <fullName evidence="1">Uncharacterized protein</fullName>
    </submittedName>
</protein>